<feature type="domain" description="HTH lysR-type" evidence="5">
    <location>
        <begin position="16"/>
        <end position="73"/>
    </location>
</feature>
<proteinExistence type="inferred from homology"/>
<reference evidence="6 7" key="1">
    <citation type="submission" date="2019-06" db="EMBL/GenBank/DDBJ databases">
        <authorList>
            <person name="Li F."/>
        </authorList>
    </citation>
    <scope>NUCLEOTIDE SEQUENCE [LARGE SCALE GENOMIC DNA]</scope>
    <source>
        <strain evidence="6 7">10F1D-1</strain>
    </source>
</reference>
<dbReference type="Pfam" id="PF03466">
    <property type="entry name" value="LysR_substrate"/>
    <property type="match status" value="1"/>
</dbReference>
<comment type="similarity">
    <text evidence="1">Belongs to the LysR transcriptional regulatory family.</text>
</comment>
<dbReference type="GO" id="GO:0032993">
    <property type="term" value="C:protein-DNA complex"/>
    <property type="evidence" value="ECO:0007669"/>
    <property type="project" value="TreeGrafter"/>
</dbReference>
<dbReference type="PROSITE" id="PS50931">
    <property type="entry name" value="HTH_LYSR"/>
    <property type="match status" value="1"/>
</dbReference>
<organism evidence="6 7">
    <name type="scientific">Schumannella soli</name>
    <dbReference type="NCBI Taxonomy" id="2590779"/>
    <lineage>
        <taxon>Bacteria</taxon>
        <taxon>Bacillati</taxon>
        <taxon>Actinomycetota</taxon>
        <taxon>Actinomycetes</taxon>
        <taxon>Micrococcales</taxon>
        <taxon>Microbacteriaceae</taxon>
        <taxon>Schumannella</taxon>
    </lineage>
</organism>
<keyword evidence="3" id="KW-0238">DNA-binding</keyword>
<dbReference type="SUPFAM" id="SSF46785">
    <property type="entry name" value="Winged helix' DNA-binding domain"/>
    <property type="match status" value="1"/>
</dbReference>
<dbReference type="InterPro" id="IPR036388">
    <property type="entry name" value="WH-like_DNA-bd_sf"/>
</dbReference>
<evidence type="ECO:0000259" key="5">
    <source>
        <dbReference type="PROSITE" id="PS50931"/>
    </source>
</evidence>
<dbReference type="InterPro" id="IPR036390">
    <property type="entry name" value="WH_DNA-bd_sf"/>
</dbReference>
<dbReference type="PANTHER" id="PTHR30346">
    <property type="entry name" value="TRANSCRIPTIONAL DUAL REGULATOR HCAR-RELATED"/>
    <property type="match status" value="1"/>
</dbReference>
<keyword evidence="7" id="KW-1185">Reference proteome</keyword>
<evidence type="ECO:0000256" key="2">
    <source>
        <dbReference type="ARBA" id="ARBA00023015"/>
    </source>
</evidence>
<sequence length="308" mass="32595">MPESYPQCMDAREVRTLLGDVQVLVELARTGTVTGAADELGIPQPSASRALARLADRVSAPLTVRRGRGVELTEAGRALADAGADALELLHDGVAAARSAAEPSEALVRVAYQTALGETFLPRALARHRQRRPGVRFRLIHGAREGLLEAVRTGGADLAVVADPPHEPGLRTEPLYSEPLFLVVPRGHPLAALDRPARPADFAREELIALGRGFGLHDSIRRITGEHAAAGAYEVDDYRVARGLAAAGAGVTILPAGSGDDGAVEVPIDHPDARRVIGAVTAVDADPAVDDLVQSLHAIARYRWRPGR</sequence>
<protein>
    <submittedName>
        <fullName evidence="6">LysR family transcriptional regulator</fullName>
    </submittedName>
</protein>
<dbReference type="EMBL" id="VHQG01000006">
    <property type="protein sequence ID" value="TPW73852.1"/>
    <property type="molecule type" value="Genomic_DNA"/>
</dbReference>
<dbReference type="GO" id="GO:0003677">
    <property type="term" value="F:DNA binding"/>
    <property type="evidence" value="ECO:0007669"/>
    <property type="project" value="UniProtKB-KW"/>
</dbReference>
<dbReference type="InterPro" id="IPR000847">
    <property type="entry name" value="LysR_HTH_N"/>
</dbReference>
<dbReference type="AlphaFoldDB" id="A0A506XW08"/>
<evidence type="ECO:0000256" key="3">
    <source>
        <dbReference type="ARBA" id="ARBA00023125"/>
    </source>
</evidence>
<dbReference type="PANTHER" id="PTHR30346:SF28">
    <property type="entry name" value="HTH-TYPE TRANSCRIPTIONAL REGULATOR CYNR"/>
    <property type="match status" value="1"/>
</dbReference>
<dbReference type="Proteomes" id="UP000316252">
    <property type="component" value="Unassembled WGS sequence"/>
</dbReference>
<accession>A0A506XW08</accession>
<dbReference type="InterPro" id="IPR005119">
    <property type="entry name" value="LysR_subst-bd"/>
</dbReference>
<keyword evidence="2" id="KW-0805">Transcription regulation</keyword>
<gene>
    <name evidence="6" type="ORF">FJ657_16900</name>
</gene>
<dbReference type="SUPFAM" id="SSF53850">
    <property type="entry name" value="Periplasmic binding protein-like II"/>
    <property type="match status" value="1"/>
</dbReference>
<dbReference type="Gene3D" id="1.10.10.10">
    <property type="entry name" value="Winged helix-like DNA-binding domain superfamily/Winged helix DNA-binding domain"/>
    <property type="match status" value="1"/>
</dbReference>
<dbReference type="Pfam" id="PF00126">
    <property type="entry name" value="HTH_1"/>
    <property type="match status" value="1"/>
</dbReference>
<evidence type="ECO:0000313" key="6">
    <source>
        <dbReference type="EMBL" id="TPW73852.1"/>
    </source>
</evidence>
<dbReference type="Gene3D" id="3.40.190.290">
    <property type="match status" value="1"/>
</dbReference>
<keyword evidence="4" id="KW-0804">Transcription</keyword>
<evidence type="ECO:0000256" key="4">
    <source>
        <dbReference type="ARBA" id="ARBA00023163"/>
    </source>
</evidence>
<evidence type="ECO:0000256" key="1">
    <source>
        <dbReference type="ARBA" id="ARBA00009437"/>
    </source>
</evidence>
<evidence type="ECO:0000313" key="7">
    <source>
        <dbReference type="Proteomes" id="UP000316252"/>
    </source>
</evidence>
<dbReference type="OrthoDB" id="3636008at2"/>
<name>A0A506XW08_9MICO</name>
<comment type="caution">
    <text evidence="6">The sequence shown here is derived from an EMBL/GenBank/DDBJ whole genome shotgun (WGS) entry which is preliminary data.</text>
</comment>
<dbReference type="GO" id="GO:0003700">
    <property type="term" value="F:DNA-binding transcription factor activity"/>
    <property type="evidence" value="ECO:0007669"/>
    <property type="project" value="InterPro"/>
</dbReference>